<keyword evidence="7" id="KW-1015">Disulfide bond</keyword>
<evidence type="ECO:0000256" key="5">
    <source>
        <dbReference type="ARBA" id="ARBA00022989"/>
    </source>
</evidence>
<reference evidence="10" key="3">
    <citation type="submission" date="2025-09" db="UniProtKB">
        <authorList>
            <consortium name="Ensembl"/>
        </authorList>
    </citation>
    <scope>IDENTIFICATION</scope>
</reference>
<evidence type="ECO:0000256" key="3">
    <source>
        <dbReference type="ARBA" id="ARBA00022475"/>
    </source>
</evidence>
<keyword evidence="11" id="KW-1185">Reference proteome</keyword>
<organism evidence="10 11">
    <name type="scientific">Ciona intestinalis</name>
    <name type="common">Transparent sea squirt</name>
    <name type="synonym">Ascidia intestinalis</name>
    <dbReference type="NCBI Taxonomy" id="7719"/>
    <lineage>
        <taxon>Eukaryota</taxon>
        <taxon>Metazoa</taxon>
        <taxon>Chordata</taxon>
        <taxon>Tunicata</taxon>
        <taxon>Ascidiacea</taxon>
        <taxon>Phlebobranchia</taxon>
        <taxon>Cionidae</taxon>
        <taxon>Ciona</taxon>
    </lineage>
</organism>
<dbReference type="Proteomes" id="UP000008144">
    <property type="component" value="Unassembled WGS sequence"/>
</dbReference>
<protein>
    <recommendedName>
        <fullName evidence="9">Kazal-like domain-containing protein</fullName>
    </recommendedName>
</protein>
<dbReference type="InterPro" id="IPR002350">
    <property type="entry name" value="Kazal_dom"/>
</dbReference>
<feature type="transmembrane region" description="Helical" evidence="8">
    <location>
        <begin position="173"/>
        <end position="196"/>
    </location>
</feature>
<keyword evidence="5 8" id="KW-1133">Transmembrane helix</keyword>
<proteinExistence type="inferred from homology"/>
<dbReference type="InterPro" id="IPR036259">
    <property type="entry name" value="MFS_trans_sf"/>
</dbReference>
<dbReference type="GeneTree" id="ENSGT01150000286985"/>
<dbReference type="InterPro" id="IPR004156">
    <property type="entry name" value="OATP"/>
</dbReference>
<dbReference type="AlphaFoldDB" id="F6ZDD5"/>
<dbReference type="SUPFAM" id="SSF103473">
    <property type="entry name" value="MFS general substrate transporter"/>
    <property type="match status" value="1"/>
</dbReference>
<sequence length="337" mass="35928">MAKFIQNEFHKSAGTSAMLAGAILVPAAVAGHLAGGGLITRFKMETPAILKLCAVSSFLVACASPLLLLRCDNMPLAGTTVPYHYDGLTGGQVQSRNLNSSCNSLCNCQAEFYSPACDIGTGVTYFSPCHGGCILNERTTNFTQMYTNCSCIGENNTLTDGVCPTSCNKLAPFLGLAFVMVLLVFLSHTPAAVVTLRIVPPSMRSFAVGLEWLFMRALGTIPGPIMYGNFIDSTCIIWQRKSCGDVRGSCWVYDSAGMAITFMVLSIVGNLVSAAFYGFSLLVYKPPTTKKLPVLNGHTVDTNRVSDLPLVNGCAAQSNGRPSMSAHINHGFVHDDP</sequence>
<dbReference type="GO" id="GO:0043252">
    <property type="term" value="P:sodium-independent organic anion transport"/>
    <property type="evidence" value="ECO:0000318"/>
    <property type="project" value="GO_Central"/>
</dbReference>
<feature type="domain" description="Kazal-like" evidence="9">
    <location>
        <begin position="96"/>
        <end position="153"/>
    </location>
</feature>
<evidence type="ECO:0000259" key="9">
    <source>
        <dbReference type="PROSITE" id="PS51465"/>
    </source>
</evidence>
<dbReference type="Pfam" id="PF03137">
    <property type="entry name" value="OATP"/>
    <property type="match status" value="1"/>
</dbReference>
<feature type="transmembrane region" description="Helical" evidence="8">
    <location>
        <begin position="17"/>
        <end position="36"/>
    </location>
</feature>
<name>F6ZDD5_CIOIN</name>
<dbReference type="GO" id="GO:0016323">
    <property type="term" value="C:basolateral plasma membrane"/>
    <property type="evidence" value="ECO:0000318"/>
    <property type="project" value="GO_Central"/>
</dbReference>
<feature type="transmembrane region" description="Helical" evidence="8">
    <location>
        <begin position="217"/>
        <end position="239"/>
    </location>
</feature>
<dbReference type="GO" id="GO:0015347">
    <property type="term" value="F:sodium-independent organic anion transmembrane transporter activity"/>
    <property type="evidence" value="ECO:0000318"/>
    <property type="project" value="GO_Central"/>
</dbReference>
<evidence type="ECO:0000256" key="4">
    <source>
        <dbReference type="ARBA" id="ARBA00022692"/>
    </source>
</evidence>
<evidence type="ECO:0000256" key="7">
    <source>
        <dbReference type="ARBA" id="ARBA00023157"/>
    </source>
</evidence>
<dbReference type="STRING" id="7719.ENSCINP00000002111"/>
<evidence type="ECO:0000313" key="10">
    <source>
        <dbReference type="Ensembl" id="ENSCINP00000002111.3"/>
    </source>
</evidence>
<dbReference type="Ensembl" id="ENSCINT00000002111.3">
    <property type="protein sequence ID" value="ENSCINP00000002111.3"/>
    <property type="gene ID" value="ENSCING00000001123.3"/>
</dbReference>
<keyword evidence="4 8" id="KW-0812">Transmembrane</keyword>
<dbReference type="PANTHER" id="PTHR11388:SF160">
    <property type="entry name" value="SOLUTE CARRIER ORGANIC ANION TRANSPORTER FAMILY MEMBER"/>
    <property type="match status" value="1"/>
</dbReference>
<accession>F6ZDD5</accession>
<feature type="transmembrane region" description="Helical" evidence="8">
    <location>
        <begin position="259"/>
        <end position="284"/>
    </location>
</feature>
<evidence type="ECO:0000313" key="11">
    <source>
        <dbReference type="Proteomes" id="UP000008144"/>
    </source>
</evidence>
<keyword evidence="6 8" id="KW-0472">Membrane</keyword>
<feature type="transmembrane region" description="Helical" evidence="8">
    <location>
        <begin position="48"/>
        <end position="69"/>
    </location>
</feature>
<dbReference type="HOGENOM" id="CLU_008954_3_1_1"/>
<evidence type="ECO:0000256" key="6">
    <source>
        <dbReference type="ARBA" id="ARBA00023136"/>
    </source>
</evidence>
<comment type="similarity">
    <text evidence="2">Belongs to the organo anion transporter (TC 2.A.60) family.</text>
</comment>
<dbReference type="PANTHER" id="PTHR11388">
    <property type="entry name" value="ORGANIC ANION TRANSPORTER"/>
    <property type="match status" value="1"/>
</dbReference>
<reference evidence="10" key="2">
    <citation type="submission" date="2025-08" db="UniProtKB">
        <authorList>
            <consortium name="Ensembl"/>
        </authorList>
    </citation>
    <scope>IDENTIFICATION</scope>
</reference>
<comment type="subcellular location">
    <subcellularLocation>
        <location evidence="1">Cell membrane</location>
        <topology evidence="1">Multi-pass membrane protein</topology>
    </subcellularLocation>
</comment>
<evidence type="ECO:0000256" key="2">
    <source>
        <dbReference type="ARBA" id="ARBA00009657"/>
    </source>
</evidence>
<dbReference type="PROSITE" id="PS51465">
    <property type="entry name" value="KAZAL_2"/>
    <property type="match status" value="1"/>
</dbReference>
<dbReference type="InParanoid" id="F6ZDD5"/>
<evidence type="ECO:0000256" key="8">
    <source>
        <dbReference type="SAM" id="Phobius"/>
    </source>
</evidence>
<keyword evidence="3" id="KW-1003">Cell membrane</keyword>
<dbReference type="OMA" id="CHCENAS"/>
<reference evidence="11" key="1">
    <citation type="journal article" date="2002" name="Science">
        <title>The draft genome of Ciona intestinalis: insights into chordate and vertebrate origins.</title>
        <authorList>
            <person name="Dehal P."/>
            <person name="Satou Y."/>
            <person name="Campbell R.K."/>
            <person name="Chapman J."/>
            <person name="Degnan B."/>
            <person name="De Tomaso A."/>
            <person name="Davidson B."/>
            <person name="Di Gregorio A."/>
            <person name="Gelpke M."/>
            <person name="Goodstein D.M."/>
            <person name="Harafuji N."/>
            <person name="Hastings K.E."/>
            <person name="Ho I."/>
            <person name="Hotta K."/>
            <person name="Huang W."/>
            <person name="Kawashima T."/>
            <person name="Lemaire P."/>
            <person name="Martinez D."/>
            <person name="Meinertzhagen I.A."/>
            <person name="Necula S."/>
            <person name="Nonaka M."/>
            <person name="Putnam N."/>
            <person name="Rash S."/>
            <person name="Saiga H."/>
            <person name="Satake M."/>
            <person name="Terry A."/>
            <person name="Yamada L."/>
            <person name="Wang H.G."/>
            <person name="Awazu S."/>
            <person name="Azumi K."/>
            <person name="Boore J."/>
            <person name="Branno M."/>
            <person name="Chin-Bow S."/>
            <person name="DeSantis R."/>
            <person name="Doyle S."/>
            <person name="Francino P."/>
            <person name="Keys D.N."/>
            <person name="Haga S."/>
            <person name="Hayashi H."/>
            <person name="Hino K."/>
            <person name="Imai K.S."/>
            <person name="Inaba K."/>
            <person name="Kano S."/>
            <person name="Kobayashi K."/>
            <person name="Kobayashi M."/>
            <person name="Lee B.I."/>
            <person name="Makabe K.W."/>
            <person name="Manohar C."/>
            <person name="Matassi G."/>
            <person name="Medina M."/>
            <person name="Mochizuki Y."/>
            <person name="Mount S."/>
            <person name="Morishita T."/>
            <person name="Miura S."/>
            <person name="Nakayama A."/>
            <person name="Nishizaka S."/>
            <person name="Nomoto H."/>
            <person name="Ohta F."/>
            <person name="Oishi K."/>
            <person name="Rigoutsos I."/>
            <person name="Sano M."/>
            <person name="Sasaki A."/>
            <person name="Sasakura Y."/>
            <person name="Shoguchi E."/>
            <person name="Shin-i T."/>
            <person name="Spagnuolo A."/>
            <person name="Stainier D."/>
            <person name="Suzuki M.M."/>
            <person name="Tassy O."/>
            <person name="Takatori N."/>
            <person name="Tokuoka M."/>
            <person name="Yagi K."/>
            <person name="Yoshizaki F."/>
            <person name="Wada S."/>
            <person name="Zhang C."/>
            <person name="Hyatt P.D."/>
            <person name="Larimer F."/>
            <person name="Detter C."/>
            <person name="Doggett N."/>
            <person name="Glavina T."/>
            <person name="Hawkins T."/>
            <person name="Richardson P."/>
            <person name="Lucas S."/>
            <person name="Kohara Y."/>
            <person name="Levine M."/>
            <person name="Satoh N."/>
            <person name="Rokhsar D.S."/>
        </authorList>
    </citation>
    <scope>NUCLEOTIDE SEQUENCE [LARGE SCALE GENOMIC DNA]</scope>
</reference>
<evidence type="ECO:0000256" key="1">
    <source>
        <dbReference type="ARBA" id="ARBA00004651"/>
    </source>
</evidence>